<accession>A0ACC3SK76</accession>
<reference evidence="1" key="1">
    <citation type="submission" date="2024-02" db="EMBL/GenBank/DDBJ databases">
        <title>Metagenome Assembled Genome of Zalaria obscura JY119.</title>
        <authorList>
            <person name="Vighnesh L."/>
            <person name="Jagadeeshwari U."/>
            <person name="Venkata Ramana C."/>
            <person name="Sasikala C."/>
        </authorList>
    </citation>
    <scope>NUCLEOTIDE SEQUENCE</scope>
    <source>
        <strain evidence="1">JY119</strain>
    </source>
</reference>
<proteinExistence type="predicted"/>
<comment type="caution">
    <text evidence="1">The sequence shown here is derived from an EMBL/GenBank/DDBJ whole genome shotgun (WGS) entry which is preliminary data.</text>
</comment>
<gene>
    <name evidence="1" type="ORF">M8818_002221</name>
</gene>
<evidence type="ECO:0000313" key="1">
    <source>
        <dbReference type="EMBL" id="KAK8215210.1"/>
    </source>
</evidence>
<organism evidence="1 2">
    <name type="scientific">Zalaria obscura</name>
    <dbReference type="NCBI Taxonomy" id="2024903"/>
    <lineage>
        <taxon>Eukaryota</taxon>
        <taxon>Fungi</taxon>
        <taxon>Dikarya</taxon>
        <taxon>Ascomycota</taxon>
        <taxon>Pezizomycotina</taxon>
        <taxon>Dothideomycetes</taxon>
        <taxon>Dothideomycetidae</taxon>
        <taxon>Dothideales</taxon>
        <taxon>Zalariaceae</taxon>
        <taxon>Zalaria</taxon>
    </lineage>
</organism>
<protein>
    <submittedName>
        <fullName evidence="1">Uncharacterized protein</fullName>
    </submittedName>
</protein>
<evidence type="ECO:0000313" key="2">
    <source>
        <dbReference type="Proteomes" id="UP001320706"/>
    </source>
</evidence>
<dbReference type="EMBL" id="JAMKPW020000009">
    <property type="protein sequence ID" value="KAK8215210.1"/>
    <property type="molecule type" value="Genomic_DNA"/>
</dbReference>
<keyword evidence="2" id="KW-1185">Reference proteome</keyword>
<dbReference type="Proteomes" id="UP001320706">
    <property type="component" value="Unassembled WGS sequence"/>
</dbReference>
<name>A0ACC3SK76_9PEZI</name>
<sequence>MPRTLAETVGRLFLSYTGTPALSRRSCNFPDCGQTGNTALRLHYYFPRWFILRALSVSGEWGAISGARASWAIRIPRPVGVESSIWRYVDTGNVSLIQHMFSTGAASPFDIGDNDGRTLLHQAVWKARYDVCEFLVNQGADWYFENAEGISGYHEAWNVVLQTKAVDDNLRTLKVLLEKQRNEASLGFTPLHLAVLGLARIGPLQHVEIDRKDINSRDAFSQTPLMWAASRDDICVMNALLRWNAELHCRDRRDFTALHCATYGDSFGAAKTLLQAGCDPNLRDRWGRTPLMVYVHTSHATQRGQKLQRRRHSRMLALLLRYRTDVNCRSVKTFTALHYAACNPTCPPSAAHRLVQSGADLDSRDKSGNTPLLHAIRSGNTGAVAILVRMGSILSVVNNENAGVLHYAAAYGSVDIMRLLMAANIRGVDVRSRDLHGRTPEDYFSALRPQTFSPRTITSEEAQTFRDLTASAIPEHLSSAPDEEDVFYECVEVQN</sequence>